<dbReference type="InterPro" id="IPR026755">
    <property type="entry name" value="Fam221a/b"/>
</dbReference>
<dbReference type="Proteomes" id="UP000676336">
    <property type="component" value="Unassembled WGS sequence"/>
</dbReference>
<evidence type="ECO:0000313" key="2">
    <source>
        <dbReference type="EMBL" id="CAF5221961.1"/>
    </source>
</evidence>
<name>A0A8S3JQQ6_9BILA</name>
<dbReference type="PANTHER" id="PTHR31214:SF3">
    <property type="entry name" value="PROTEIN FAM221B"/>
    <property type="match status" value="1"/>
</dbReference>
<feature type="non-terminal residue" evidence="2">
    <location>
        <position position="157"/>
    </location>
</feature>
<dbReference type="Pfam" id="PF14753">
    <property type="entry name" value="FAM221"/>
    <property type="match status" value="2"/>
</dbReference>
<protein>
    <submittedName>
        <fullName evidence="2">Uncharacterized protein</fullName>
    </submittedName>
</protein>
<proteinExistence type="inferred from homology"/>
<sequence length="157" mass="18205">LFQSEIDAAHEAIEKDLYISYRQPGKDFDCYRIGSNEKCFCGHTLSEHVKFTGKVNRLKCQTTSCTCDAFAYVPSRPDEVGEFWLTKRPGFDASTWRAKCKCGHPHDRHEPKHKRCKECSCSNFISNFSCAACNNHWEQHETFFERGSEREQQKLPT</sequence>
<gene>
    <name evidence="2" type="ORF">SMN809_LOCUS82613</name>
</gene>
<evidence type="ECO:0000313" key="3">
    <source>
        <dbReference type="Proteomes" id="UP000676336"/>
    </source>
</evidence>
<dbReference type="EMBL" id="CAJOBI010352324">
    <property type="protein sequence ID" value="CAF5221961.1"/>
    <property type="molecule type" value="Genomic_DNA"/>
</dbReference>
<dbReference type="AlphaFoldDB" id="A0A8S3JQQ6"/>
<comment type="similarity">
    <text evidence="1">Belongs to the FAM221 family.</text>
</comment>
<evidence type="ECO:0000256" key="1">
    <source>
        <dbReference type="ARBA" id="ARBA00011026"/>
    </source>
</evidence>
<feature type="non-terminal residue" evidence="2">
    <location>
        <position position="1"/>
    </location>
</feature>
<accession>A0A8S3JQQ6</accession>
<reference evidence="2" key="1">
    <citation type="submission" date="2021-02" db="EMBL/GenBank/DDBJ databases">
        <authorList>
            <person name="Nowell W R."/>
        </authorList>
    </citation>
    <scope>NUCLEOTIDE SEQUENCE</scope>
</reference>
<comment type="caution">
    <text evidence="2">The sequence shown here is derived from an EMBL/GenBank/DDBJ whole genome shotgun (WGS) entry which is preliminary data.</text>
</comment>
<dbReference type="PANTHER" id="PTHR31214">
    <property type="entry name" value="PROTEIN FAM221A-RELATED"/>
    <property type="match status" value="1"/>
</dbReference>
<organism evidence="2 3">
    <name type="scientific">Rotaria magnacalcarata</name>
    <dbReference type="NCBI Taxonomy" id="392030"/>
    <lineage>
        <taxon>Eukaryota</taxon>
        <taxon>Metazoa</taxon>
        <taxon>Spiralia</taxon>
        <taxon>Gnathifera</taxon>
        <taxon>Rotifera</taxon>
        <taxon>Eurotatoria</taxon>
        <taxon>Bdelloidea</taxon>
        <taxon>Philodinida</taxon>
        <taxon>Philodinidae</taxon>
        <taxon>Rotaria</taxon>
    </lineage>
</organism>